<organism evidence="1 2">
    <name type="scientific">Diversispora eburnea</name>
    <dbReference type="NCBI Taxonomy" id="1213867"/>
    <lineage>
        <taxon>Eukaryota</taxon>
        <taxon>Fungi</taxon>
        <taxon>Fungi incertae sedis</taxon>
        <taxon>Mucoromycota</taxon>
        <taxon>Glomeromycotina</taxon>
        <taxon>Glomeromycetes</taxon>
        <taxon>Diversisporales</taxon>
        <taxon>Diversisporaceae</taxon>
        <taxon>Diversispora</taxon>
    </lineage>
</organism>
<gene>
    <name evidence="1" type="ORF">DEBURN_LOCUS10769</name>
</gene>
<sequence>VDEKEMREIEEVIRREARMRDIEEAKREIRARENKRESQ</sequence>
<evidence type="ECO:0000313" key="1">
    <source>
        <dbReference type="EMBL" id="CAG8630812.1"/>
    </source>
</evidence>
<dbReference type="AlphaFoldDB" id="A0A9N9D9F1"/>
<feature type="non-terminal residue" evidence="1">
    <location>
        <position position="1"/>
    </location>
</feature>
<comment type="caution">
    <text evidence="1">The sequence shown here is derived from an EMBL/GenBank/DDBJ whole genome shotgun (WGS) entry which is preliminary data.</text>
</comment>
<evidence type="ECO:0000313" key="2">
    <source>
        <dbReference type="Proteomes" id="UP000789706"/>
    </source>
</evidence>
<accession>A0A9N9D9F1</accession>
<keyword evidence="2" id="KW-1185">Reference proteome</keyword>
<protein>
    <submittedName>
        <fullName evidence="1">895_t:CDS:1</fullName>
    </submittedName>
</protein>
<name>A0A9N9D9F1_9GLOM</name>
<reference evidence="1" key="1">
    <citation type="submission" date="2021-06" db="EMBL/GenBank/DDBJ databases">
        <authorList>
            <person name="Kallberg Y."/>
            <person name="Tangrot J."/>
            <person name="Rosling A."/>
        </authorList>
    </citation>
    <scope>NUCLEOTIDE SEQUENCE</scope>
    <source>
        <strain evidence="1">AZ414A</strain>
    </source>
</reference>
<proteinExistence type="predicted"/>
<dbReference type="EMBL" id="CAJVPK010003772">
    <property type="protein sequence ID" value="CAG8630812.1"/>
    <property type="molecule type" value="Genomic_DNA"/>
</dbReference>
<dbReference type="Proteomes" id="UP000789706">
    <property type="component" value="Unassembled WGS sequence"/>
</dbReference>